<evidence type="ECO:0000256" key="1">
    <source>
        <dbReference type="ARBA" id="ARBA00022676"/>
    </source>
</evidence>
<keyword evidence="2" id="KW-0808">Transferase</keyword>
<dbReference type="GO" id="GO:0004645">
    <property type="term" value="F:1,4-alpha-oligoglucan phosphorylase activity"/>
    <property type="evidence" value="ECO:0007669"/>
    <property type="project" value="InterPro"/>
</dbReference>
<dbReference type="GO" id="GO:0006206">
    <property type="term" value="P:pyrimidine nucleobase metabolic process"/>
    <property type="evidence" value="ECO:0007669"/>
    <property type="project" value="InterPro"/>
</dbReference>
<gene>
    <name evidence="3" type="ORF">GPA21_11510</name>
</gene>
<dbReference type="InterPro" id="IPR000053">
    <property type="entry name" value="Thymidine/pyrmidine_PPase"/>
</dbReference>
<evidence type="ECO:0000313" key="3">
    <source>
        <dbReference type="EMBL" id="NMG03597.1"/>
    </source>
</evidence>
<dbReference type="PANTHER" id="PTHR10515">
    <property type="entry name" value="THYMIDINE PHOSPHORYLASE"/>
    <property type="match status" value="1"/>
</dbReference>
<keyword evidence="4" id="KW-1185">Reference proteome</keyword>
<accession>A0A972F851</accession>
<organism evidence="3 4">
    <name type="scientific">Azoarcus taiwanensis</name>
    <dbReference type="NCBI Taxonomy" id="666964"/>
    <lineage>
        <taxon>Bacteria</taxon>
        <taxon>Pseudomonadati</taxon>
        <taxon>Pseudomonadota</taxon>
        <taxon>Betaproteobacteria</taxon>
        <taxon>Rhodocyclales</taxon>
        <taxon>Zoogloeaceae</taxon>
        <taxon>Azoarcus</taxon>
    </lineage>
</organism>
<evidence type="ECO:0000256" key="2">
    <source>
        <dbReference type="ARBA" id="ARBA00022679"/>
    </source>
</evidence>
<dbReference type="PANTHER" id="PTHR10515:SF0">
    <property type="entry name" value="THYMIDINE PHOSPHORYLASE"/>
    <property type="match status" value="1"/>
</dbReference>
<protein>
    <recommendedName>
        <fullName evidence="5">Thymidine phosphorylase</fullName>
    </recommendedName>
</protein>
<comment type="caution">
    <text evidence="3">The sequence shown here is derived from an EMBL/GenBank/DDBJ whole genome shotgun (WGS) entry which is preliminary data.</text>
</comment>
<dbReference type="Gene3D" id="3.40.1030.10">
    <property type="entry name" value="Nucleoside phosphorylase/phosphoribosyltransferase catalytic domain"/>
    <property type="match status" value="1"/>
</dbReference>
<keyword evidence="1" id="KW-0328">Glycosyltransferase</keyword>
<reference evidence="3" key="1">
    <citation type="submission" date="2019-12" db="EMBL/GenBank/DDBJ databases">
        <title>Comparative genomics gives insights into the taxonomy of the Azoarcus-Aromatoleum group and reveals separate origins of nif in the plant-associated Azoarcus and non-plant-associated Aromatoleum sub-groups.</title>
        <authorList>
            <person name="Lafos M."/>
            <person name="Maluk M."/>
            <person name="Batista M."/>
            <person name="Junghare M."/>
            <person name="Carmona M."/>
            <person name="Faoro H."/>
            <person name="Cruz L.M."/>
            <person name="Battistoni F."/>
            <person name="De Souza E."/>
            <person name="Pedrosa F."/>
            <person name="Chen W.-M."/>
            <person name="Poole P.S."/>
            <person name="Dixon R.A."/>
            <person name="James E.K."/>
        </authorList>
    </citation>
    <scope>NUCLEOTIDE SEQUENCE</scope>
    <source>
        <strain evidence="3">NSC3</strain>
    </source>
</reference>
<dbReference type="EMBL" id="WTVM01000063">
    <property type="protein sequence ID" value="NMG03597.1"/>
    <property type="molecule type" value="Genomic_DNA"/>
</dbReference>
<dbReference type="Proteomes" id="UP000599523">
    <property type="component" value="Unassembled WGS sequence"/>
</dbReference>
<dbReference type="InterPro" id="IPR035902">
    <property type="entry name" value="Nuc_phospho_transferase"/>
</dbReference>
<name>A0A972F851_9RHOO</name>
<dbReference type="RefSeq" id="WP_168988313.1">
    <property type="nucleotide sequence ID" value="NZ_CAWPHM010000290.1"/>
</dbReference>
<evidence type="ECO:0008006" key="5">
    <source>
        <dbReference type="Google" id="ProtNLM"/>
    </source>
</evidence>
<proteinExistence type="predicted"/>
<sequence>MDAPETDTGFLASLFQDPSDDDIRTVIAIIAARFPNDGAVAAELATILAASGECITVDGAVSADVASTGGPASLSTLLTPLYLRAAGAIVPKLGVPGRPAGGIDCLGQIPGYRTELSVREIGQIIDASGYAHFLAKGRMAPLDGRMFKLRQAMNAQTVPSLVAGSLLSKKLAVGVKHAGLDIRVAPHGNFGNDKIIAVANARLFVQAAQTLGIKASPVLTDARHPYQPYLGRRESLLALDDVFRGACSPWLGSHVETCRTLALACLPADLRAKVAEASPIALRRHFDDNLIAQGADPDDFDALVRDTRKAHTGHILAAHDGFCFYHLDLLRDRLVEWQGMFISEQAPFPDPVGLVLLIHPGQWVPGGTPIATVRAPESLMPDVIHRLDEVVGTPSRLPHGPDFEAING</sequence>
<dbReference type="SUPFAM" id="SSF52418">
    <property type="entry name" value="Nucleoside phosphorylase/phosphoribosyltransferase catalytic domain"/>
    <property type="match status" value="1"/>
</dbReference>
<dbReference type="AlphaFoldDB" id="A0A972F851"/>
<dbReference type="GO" id="GO:0005829">
    <property type="term" value="C:cytosol"/>
    <property type="evidence" value="ECO:0007669"/>
    <property type="project" value="TreeGrafter"/>
</dbReference>
<evidence type="ECO:0000313" key="4">
    <source>
        <dbReference type="Proteomes" id="UP000599523"/>
    </source>
</evidence>